<proteinExistence type="predicted"/>
<comment type="caution">
    <text evidence="3">The sequence shown here is derived from an EMBL/GenBank/DDBJ whole genome shotgun (WGS) entry which is preliminary data.</text>
</comment>
<dbReference type="EMBL" id="JBIQWL010000004">
    <property type="protein sequence ID" value="MFH8251355.1"/>
    <property type="molecule type" value="Genomic_DNA"/>
</dbReference>
<evidence type="ECO:0000256" key="1">
    <source>
        <dbReference type="SAM" id="MobiDB-lite"/>
    </source>
</evidence>
<protein>
    <recommendedName>
        <fullName evidence="5">Adhesin domain-containing protein</fullName>
    </recommendedName>
</protein>
<feature type="transmembrane region" description="Helical" evidence="2">
    <location>
        <begin position="37"/>
        <end position="59"/>
    </location>
</feature>
<dbReference type="Gene3D" id="2.160.20.120">
    <property type="match status" value="1"/>
</dbReference>
<organism evidence="3 4">
    <name type="scientific">Microbacterium alkaliflavum</name>
    <dbReference type="NCBI Taxonomy" id="3248839"/>
    <lineage>
        <taxon>Bacteria</taxon>
        <taxon>Bacillati</taxon>
        <taxon>Actinomycetota</taxon>
        <taxon>Actinomycetes</taxon>
        <taxon>Micrococcales</taxon>
        <taxon>Microbacteriaceae</taxon>
        <taxon>Microbacterium</taxon>
    </lineage>
</organism>
<gene>
    <name evidence="3" type="ORF">ACH3VR_13365</name>
</gene>
<sequence>MSTTMTPPPAGTDVPPPPGPPSWQPPAGPPTRGSSRVVAILLIVFGVFVVLGAVISAIFTTIAAASIHTTTRTVDVSGVDDLKVDVSAGSLRIVYADVSDAELEVTGTSGADRWTLDSSNDTLTVSTPSGWFSDGFWNGWIFGARSDAVLRLPQAMEGANADLSLAAGELNADGDFGDLQLDLGAGRATIAGSADSIDAQISAGTGELDLEGIDKAVLSVSAGSLTADFSGQQPSSVELDVSSGSARLTVPQGEYDVTSDVSAGQLDNKLGSVPGADSTIRVEVSAGQAVLRAG</sequence>
<feature type="region of interest" description="Disordered" evidence="1">
    <location>
        <begin position="1"/>
        <end position="30"/>
    </location>
</feature>
<evidence type="ECO:0008006" key="5">
    <source>
        <dbReference type="Google" id="ProtNLM"/>
    </source>
</evidence>
<evidence type="ECO:0000313" key="3">
    <source>
        <dbReference type="EMBL" id="MFH8251355.1"/>
    </source>
</evidence>
<keyword evidence="2" id="KW-1133">Transmembrane helix</keyword>
<evidence type="ECO:0000313" key="4">
    <source>
        <dbReference type="Proteomes" id="UP001610861"/>
    </source>
</evidence>
<evidence type="ECO:0000256" key="2">
    <source>
        <dbReference type="SAM" id="Phobius"/>
    </source>
</evidence>
<keyword evidence="2" id="KW-0812">Transmembrane</keyword>
<keyword evidence="2" id="KW-0472">Membrane</keyword>
<keyword evidence="4" id="KW-1185">Reference proteome</keyword>
<reference evidence="3 4" key="1">
    <citation type="submission" date="2024-09" db="EMBL/GenBank/DDBJ databases">
        <authorList>
            <person name="Pan X."/>
        </authorList>
    </citation>
    <scope>NUCLEOTIDE SEQUENCE [LARGE SCALE GENOMIC DNA]</scope>
    <source>
        <strain evidence="3 4">B2969</strain>
    </source>
</reference>
<dbReference type="RefSeq" id="WP_397556805.1">
    <property type="nucleotide sequence ID" value="NZ_JBIQWL010000004.1"/>
</dbReference>
<feature type="compositionally biased region" description="Pro residues" evidence="1">
    <location>
        <begin position="1"/>
        <end position="29"/>
    </location>
</feature>
<name>A0ABW7Q9G4_9MICO</name>
<dbReference type="Proteomes" id="UP001610861">
    <property type="component" value="Unassembled WGS sequence"/>
</dbReference>
<accession>A0ABW7Q9G4</accession>